<dbReference type="Proteomes" id="UP001228690">
    <property type="component" value="Chromosome"/>
</dbReference>
<evidence type="ECO:0000313" key="2">
    <source>
        <dbReference type="EMBL" id="WGK68730.1"/>
    </source>
</evidence>
<evidence type="ECO:0008006" key="4">
    <source>
        <dbReference type="Google" id="ProtNLM"/>
    </source>
</evidence>
<feature type="region of interest" description="Disordered" evidence="1">
    <location>
        <begin position="26"/>
        <end position="87"/>
    </location>
</feature>
<protein>
    <recommendedName>
        <fullName evidence="4">Outer membrane protein beta-barrel domain-containing protein</fullName>
    </recommendedName>
</protein>
<sequence>MLVCLFIWLGSLGPALLRGEEQPFRRTLRNPYPDAPESEDFGRPERLPDTPEDRDPADPNRKIEPSGPVPPYPNYPESNLPSPPRPPRQQEYLYLNHLYFEPLATAVGGFFSFGWLGMIGSGKAFRFGLDIYNAGTNLSILSQGQGQNPAYQLTAILLRLGLHFFIETTQLKGLDVGLDLRSGLILAPNSGNAAIIQVSLEVPFAYRFVVSFYSGTGRQVLNLGFAPHFVLSLGSYLPTSGTVSSLRSTDNGFSEYLNNGNLFFEPNFTSEIDPIGLRIAVRFGFDISVVF</sequence>
<reference evidence="2 3" key="1">
    <citation type="submission" date="2023-04" db="EMBL/GenBank/DDBJ databases">
        <title>Spirochaete genome identified in red abalone sample constitutes a novel genus.</title>
        <authorList>
            <person name="Sharma S.P."/>
            <person name="Purcell C.M."/>
            <person name="Hyde J.R."/>
            <person name="Severin A.J."/>
        </authorList>
    </citation>
    <scope>NUCLEOTIDE SEQUENCE [LARGE SCALE GENOMIC DNA]</scope>
    <source>
        <strain evidence="2 3">SP-2023</strain>
    </source>
</reference>
<keyword evidence="3" id="KW-1185">Reference proteome</keyword>
<accession>A0ABY8MHC2</accession>
<gene>
    <name evidence="2" type="ORF">P0082_09600</name>
</gene>
<organism evidence="2 3">
    <name type="scientific">Candidatus Haliotispira prima</name>
    <dbReference type="NCBI Taxonomy" id="3034016"/>
    <lineage>
        <taxon>Bacteria</taxon>
        <taxon>Pseudomonadati</taxon>
        <taxon>Spirochaetota</taxon>
        <taxon>Spirochaetia</taxon>
        <taxon>Spirochaetales</taxon>
        <taxon>Spirochaetaceae</taxon>
        <taxon>Candidatus Haliotispira</taxon>
    </lineage>
</organism>
<dbReference type="RefSeq" id="WP_326926916.1">
    <property type="nucleotide sequence ID" value="NZ_CP123443.1"/>
</dbReference>
<name>A0ABY8MHC2_9SPIO</name>
<proteinExistence type="predicted"/>
<feature type="compositionally biased region" description="Basic and acidic residues" evidence="1">
    <location>
        <begin position="40"/>
        <end position="64"/>
    </location>
</feature>
<dbReference type="EMBL" id="CP123443">
    <property type="protein sequence ID" value="WGK68730.1"/>
    <property type="molecule type" value="Genomic_DNA"/>
</dbReference>
<evidence type="ECO:0000313" key="3">
    <source>
        <dbReference type="Proteomes" id="UP001228690"/>
    </source>
</evidence>
<evidence type="ECO:0000256" key="1">
    <source>
        <dbReference type="SAM" id="MobiDB-lite"/>
    </source>
</evidence>